<dbReference type="AlphaFoldDB" id="A0A804R4N1"/>
<evidence type="ECO:0000313" key="2">
    <source>
        <dbReference type="Proteomes" id="UP000007305"/>
    </source>
</evidence>
<dbReference type="Gramene" id="Zm00001eb380340_T001">
    <property type="protein sequence ID" value="Zm00001eb380340_P001"/>
    <property type="gene ID" value="Zm00001eb380340"/>
</dbReference>
<accession>A0A804R4N1</accession>
<protein>
    <submittedName>
        <fullName evidence="1">Uncharacterized protein</fullName>
    </submittedName>
</protein>
<reference evidence="1" key="2">
    <citation type="submission" date="2019-07" db="EMBL/GenBank/DDBJ databases">
        <authorList>
            <person name="Seetharam A."/>
            <person name="Woodhouse M."/>
            <person name="Cannon E."/>
        </authorList>
    </citation>
    <scope>NUCLEOTIDE SEQUENCE [LARGE SCALE GENOMIC DNA]</scope>
    <source>
        <strain evidence="1">cv. B73</strain>
    </source>
</reference>
<sequence length="124" mass="13745">METRPMEDIAKQVTRAMDPKGKAPTPIYDIINLEGHSKKQKAHVTDSFVVVRSPKEVKTIVMTGVETATTTMGVSMPVVVDDFDLADMEMAMRLREAAHLKVVLGKMQFQLDPFAAIHQHLLAA</sequence>
<proteinExistence type="predicted"/>
<dbReference type="InParanoid" id="A0A804R4N1"/>
<dbReference type="EnsemblPlants" id="Zm00001eb380340_T001">
    <property type="protein sequence ID" value="Zm00001eb380340_P001"/>
    <property type="gene ID" value="Zm00001eb380340"/>
</dbReference>
<reference evidence="1" key="3">
    <citation type="submission" date="2021-05" db="UniProtKB">
        <authorList>
            <consortium name="EnsemblPlants"/>
        </authorList>
    </citation>
    <scope>IDENTIFICATION</scope>
    <source>
        <strain evidence="1">cv. B73</strain>
    </source>
</reference>
<name>A0A804R4N1_MAIZE</name>
<keyword evidence="2" id="KW-1185">Reference proteome</keyword>
<evidence type="ECO:0000313" key="1">
    <source>
        <dbReference type="EnsemblPlants" id="Zm00001eb380340_P001"/>
    </source>
</evidence>
<reference evidence="2" key="1">
    <citation type="journal article" date="2009" name="Science">
        <title>The B73 maize genome: complexity, diversity, and dynamics.</title>
        <authorList>
            <person name="Schnable P.S."/>
            <person name="Ware D."/>
            <person name="Fulton R.S."/>
            <person name="Stein J.C."/>
            <person name="Wei F."/>
            <person name="Pasternak S."/>
            <person name="Liang C."/>
            <person name="Zhang J."/>
            <person name="Fulton L."/>
            <person name="Graves T.A."/>
            <person name="Minx P."/>
            <person name="Reily A.D."/>
            <person name="Courtney L."/>
            <person name="Kruchowski S.S."/>
            <person name="Tomlinson C."/>
            <person name="Strong C."/>
            <person name="Delehaunty K."/>
            <person name="Fronick C."/>
            <person name="Courtney B."/>
            <person name="Rock S.M."/>
            <person name="Belter E."/>
            <person name="Du F."/>
            <person name="Kim K."/>
            <person name="Abbott R.M."/>
            <person name="Cotton M."/>
            <person name="Levy A."/>
            <person name="Marchetto P."/>
            <person name="Ochoa K."/>
            <person name="Jackson S.M."/>
            <person name="Gillam B."/>
            <person name="Chen W."/>
            <person name="Yan L."/>
            <person name="Higginbotham J."/>
            <person name="Cardenas M."/>
            <person name="Waligorski J."/>
            <person name="Applebaum E."/>
            <person name="Phelps L."/>
            <person name="Falcone J."/>
            <person name="Kanchi K."/>
            <person name="Thane T."/>
            <person name="Scimone A."/>
            <person name="Thane N."/>
            <person name="Henke J."/>
            <person name="Wang T."/>
            <person name="Ruppert J."/>
            <person name="Shah N."/>
            <person name="Rotter K."/>
            <person name="Hodges J."/>
            <person name="Ingenthron E."/>
            <person name="Cordes M."/>
            <person name="Kohlberg S."/>
            <person name="Sgro J."/>
            <person name="Delgado B."/>
            <person name="Mead K."/>
            <person name="Chinwalla A."/>
            <person name="Leonard S."/>
            <person name="Crouse K."/>
            <person name="Collura K."/>
            <person name="Kudrna D."/>
            <person name="Currie J."/>
            <person name="He R."/>
            <person name="Angelova A."/>
            <person name="Rajasekar S."/>
            <person name="Mueller T."/>
            <person name="Lomeli R."/>
            <person name="Scara G."/>
            <person name="Ko A."/>
            <person name="Delaney K."/>
            <person name="Wissotski M."/>
            <person name="Lopez G."/>
            <person name="Campos D."/>
            <person name="Braidotti M."/>
            <person name="Ashley E."/>
            <person name="Golser W."/>
            <person name="Kim H."/>
            <person name="Lee S."/>
            <person name="Lin J."/>
            <person name="Dujmic Z."/>
            <person name="Kim W."/>
            <person name="Talag J."/>
            <person name="Zuccolo A."/>
            <person name="Fan C."/>
            <person name="Sebastian A."/>
            <person name="Kramer M."/>
            <person name="Spiegel L."/>
            <person name="Nascimento L."/>
            <person name="Zutavern T."/>
            <person name="Miller B."/>
            <person name="Ambroise C."/>
            <person name="Muller S."/>
            <person name="Spooner W."/>
            <person name="Narechania A."/>
            <person name="Ren L."/>
            <person name="Wei S."/>
            <person name="Kumari S."/>
            <person name="Faga B."/>
            <person name="Levy M.J."/>
            <person name="McMahan L."/>
            <person name="Van Buren P."/>
            <person name="Vaughn M.W."/>
            <person name="Ying K."/>
            <person name="Yeh C.-T."/>
            <person name="Emrich S.J."/>
            <person name="Jia Y."/>
            <person name="Kalyanaraman A."/>
            <person name="Hsia A.-P."/>
            <person name="Barbazuk W.B."/>
            <person name="Baucom R.S."/>
            <person name="Brutnell T.P."/>
            <person name="Carpita N.C."/>
            <person name="Chaparro C."/>
            <person name="Chia J.-M."/>
            <person name="Deragon J.-M."/>
            <person name="Estill J.C."/>
            <person name="Fu Y."/>
            <person name="Jeddeloh J.A."/>
            <person name="Han Y."/>
            <person name="Lee H."/>
            <person name="Li P."/>
            <person name="Lisch D.R."/>
            <person name="Liu S."/>
            <person name="Liu Z."/>
            <person name="Nagel D.H."/>
            <person name="McCann M.C."/>
            <person name="SanMiguel P."/>
            <person name="Myers A.M."/>
            <person name="Nettleton D."/>
            <person name="Nguyen J."/>
            <person name="Penning B.W."/>
            <person name="Ponnala L."/>
            <person name="Schneider K.L."/>
            <person name="Schwartz D.C."/>
            <person name="Sharma A."/>
            <person name="Soderlund C."/>
            <person name="Springer N.M."/>
            <person name="Sun Q."/>
            <person name="Wang H."/>
            <person name="Waterman M."/>
            <person name="Westerman R."/>
            <person name="Wolfgruber T.K."/>
            <person name="Yang L."/>
            <person name="Yu Y."/>
            <person name="Zhang L."/>
            <person name="Zhou S."/>
            <person name="Zhu Q."/>
            <person name="Bennetzen J.L."/>
            <person name="Dawe R.K."/>
            <person name="Jiang J."/>
            <person name="Jiang N."/>
            <person name="Presting G.G."/>
            <person name="Wessler S.R."/>
            <person name="Aluru S."/>
            <person name="Martienssen R.A."/>
            <person name="Clifton S.W."/>
            <person name="McCombie W.R."/>
            <person name="Wing R.A."/>
            <person name="Wilson R.K."/>
        </authorList>
    </citation>
    <scope>NUCLEOTIDE SEQUENCE [LARGE SCALE GENOMIC DNA]</scope>
    <source>
        <strain evidence="2">cv. B73</strain>
    </source>
</reference>
<organism evidence="1 2">
    <name type="scientific">Zea mays</name>
    <name type="common">Maize</name>
    <dbReference type="NCBI Taxonomy" id="4577"/>
    <lineage>
        <taxon>Eukaryota</taxon>
        <taxon>Viridiplantae</taxon>
        <taxon>Streptophyta</taxon>
        <taxon>Embryophyta</taxon>
        <taxon>Tracheophyta</taxon>
        <taxon>Spermatophyta</taxon>
        <taxon>Magnoliopsida</taxon>
        <taxon>Liliopsida</taxon>
        <taxon>Poales</taxon>
        <taxon>Poaceae</taxon>
        <taxon>PACMAD clade</taxon>
        <taxon>Panicoideae</taxon>
        <taxon>Andropogonodae</taxon>
        <taxon>Andropogoneae</taxon>
        <taxon>Tripsacinae</taxon>
        <taxon>Zea</taxon>
    </lineage>
</organism>
<dbReference type="Proteomes" id="UP000007305">
    <property type="component" value="Chromosome 9"/>
</dbReference>